<keyword evidence="6" id="KW-0084">Basement membrane</keyword>
<dbReference type="OrthoDB" id="5985440at2759"/>
<dbReference type="GO" id="GO:0007155">
    <property type="term" value="P:cell adhesion"/>
    <property type="evidence" value="ECO:0007669"/>
    <property type="project" value="UniProtKB-KW"/>
</dbReference>
<dbReference type="Gene3D" id="2.10.25.10">
    <property type="entry name" value="Laminin"/>
    <property type="match status" value="11"/>
</dbReference>
<feature type="disulfide bond" evidence="12">
    <location>
        <begin position="825"/>
        <end position="834"/>
    </location>
</feature>
<organism evidence="18 19">
    <name type="scientific">Nezara viridula</name>
    <name type="common">Southern green stink bug</name>
    <name type="synonym">Cimex viridulus</name>
    <dbReference type="NCBI Taxonomy" id="85310"/>
    <lineage>
        <taxon>Eukaryota</taxon>
        <taxon>Metazoa</taxon>
        <taxon>Ecdysozoa</taxon>
        <taxon>Arthropoda</taxon>
        <taxon>Hexapoda</taxon>
        <taxon>Insecta</taxon>
        <taxon>Pterygota</taxon>
        <taxon>Neoptera</taxon>
        <taxon>Paraneoptera</taxon>
        <taxon>Hemiptera</taxon>
        <taxon>Heteroptera</taxon>
        <taxon>Panheteroptera</taxon>
        <taxon>Pentatomomorpha</taxon>
        <taxon>Pentatomoidea</taxon>
        <taxon>Pentatomidae</taxon>
        <taxon>Pentatominae</taxon>
        <taxon>Nezara</taxon>
    </lineage>
</organism>
<feature type="disulfide bond" evidence="12">
    <location>
        <begin position="1110"/>
        <end position="1127"/>
    </location>
</feature>
<feature type="domain" description="Laminin EGF-like" evidence="15">
    <location>
        <begin position="390"/>
        <end position="448"/>
    </location>
</feature>
<feature type="domain" description="Laminin EGF-like" evidence="15">
    <location>
        <begin position="957"/>
        <end position="1008"/>
    </location>
</feature>
<comment type="subcellular location">
    <subcellularLocation>
        <location evidence="1">Secreted</location>
        <location evidence="1">Extracellular space</location>
        <location evidence="1">Extracellular matrix</location>
        <location evidence="1">Basement membrane</location>
    </subcellularLocation>
</comment>
<evidence type="ECO:0000256" key="2">
    <source>
        <dbReference type="ARBA" id="ARBA00022525"/>
    </source>
</evidence>
<protein>
    <recommendedName>
        <fullName evidence="20">Laminin subunit beta-1</fullName>
    </recommendedName>
</protein>
<dbReference type="SMART" id="SM00136">
    <property type="entry name" value="LamNT"/>
    <property type="match status" value="1"/>
</dbReference>
<feature type="disulfide bond" evidence="12">
    <location>
        <begin position="869"/>
        <end position="878"/>
    </location>
</feature>
<evidence type="ECO:0000259" key="16">
    <source>
        <dbReference type="PROSITE" id="PS51116"/>
    </source>
</evidence>
<feature type="domain" description="Laminin EGF-like" evidence="15">
    <location>
        <begin position="850"/>
        <end position="897"/>
    </location>
</feature>
<feature type="coiled-coil region" evidence="13">
    <location>
        <begin position="1638"/>
        <end position="1665"/>
    </location>
</feature>
<keyword evidence="5" id="KW-0677">Repeat</keyword>
<evidence type="ECO:0000256" key="3">
    <source>
        <dbReference type="ARBA" id="ARBA00022530"/>
    </source>
</evidence>
<proteinExistence type="predicted"/>
<keyword evidence="19" id="KW-1185">Reference proteome</keyword>
<evidence type="ECO:0000256" key="11">
    <source>
        <dbReference type="ARBA" id="ARBA00023292"/>
    </source>
</evidence>
<reference evidence="18" key="1">
    <citation type="submission" date="2022-01" db="EMBL/GenBank/DDBJ databases">
        <authorList>
            <person name="King R."/>
        </authorList>
    </citation>
    <scope>NUCLEOTIDE SEQUENCE</scope>
</reference>
<feature type="disulfide bond" evidence="12">
    <location>
        <begin position="758"/>
        <end position="775"/>
    </location>
</feature>
<feature type="disulfide bond" evidence="12">
    <location>
        <begin position="419"/>
        <end position="428"/>
    </location>
</feature>
<feature type="domain" description="Laminin N-terminal" evidence="17">
    <location>
        <begin position="23"/>
        <end position="262"/>
    </location>
</feature>
<keyword evidence="9 12" id="KW-1015">Disulfide bond</keyword>
<evidence type="ECO:0000256" key="10">
    <source>
        <dbReference type="ARBA" id="ARBA00023180"/>
    </source>
</evidence>
<feature type="disulfide bond" evidence="12">
    <location>
        <begin position="756"/>
        <end position="768"/>
    </location>
</feature>
<feature type="disulfide bond" evidence="12">
    <location>
        <begin position="357"/>
        <end position="366"/>
    </location>
</feature>
<dbReference type="Pfam" id="PF00053">
    <property type="entry name" value="EGF_laminin"/>
    <property type="match status" value="11"/>
</dbReference>
<dbReference type="InterPro" id="IPR000742">
    <property type="entry name" value="EGF"/>
</dbReference>
<feature type="disulfide bond" evidence="12">
    <location>
        <begin position="1129"/>
        <end position="1138"/>
    </location>
</feature>
<feature type="disulfide bond" evidence="12">
    <location>
        <begin position="804"/>
        <end position="816"/>
    </location>
</feature>
<dbReference type="PANTHER" id="PTHR10574:SF375">
    <property type="entry name" value="LAMININ SUBUNIT BETA-1"/>
    <property type="match status" value="1"/>
</dbReference>
<dbReference type="PROSITE" id="PS50027">
    <property type="entry name" value="EGF_LAM_2"/>
    <property type="match status" value="10"/>
</dbReference>
<keyword evidence="7" id="KW-0130">Cell adhesion</keyword>
<feature type="domain" description="Laminin EGF-like" evidence="15">
    <location>
        <begin position="1060"/>
        <end position="1107"/>
    </location>
</feature>
<dbReference type="SUPFAM" id="SSF57196">
    <property type="entry name" value="EGF/Laminin"/>
    <property type="match status" value="13"/>
</dbReference>
<accession>A0A9P0H486</accession>
<dbReference type="GO" id="GO:0009888">
    <property type="term" value="P:tissue development"/>
    <property type="evidence" value="ECO:0007669"/>
    <property type="project" value="TreeGrafter"/>
</dbReference>
<dbReference type="SMART" id="SM00181">
    <property type="entry name" value="EGF"/>
    <property type="match status" value="7"/>
</dbReference>
<dbReference type="FunFam" id="2.10.25.10:FF:000074">
    <property type="entry name" value="Laminin subunit alpha"/>
    <property type="match status" value="1"/>
</dbReference>
<dbReference type="Pfam" id="PF24973">
    <property type="entry name" value="EGF_LMN_ATRN"/>
    <property type="match status" value="2"/>
</dbReference>
<evidence type="ECO:0000256" key="1">
    <source>
        <dbReference type="ARBA" id="ARBA00004302"/>
    </source>
</evidence>
<feature type="disulfide bond" evidence="12">
    <location>
        <begin position="483"/>
        <end position="497"/>
    </location>
</feature>
<dbReference type="InterPro" id="IPR050440">
    <property type="entry name" value="Laminin/Netrin_ECM"/>
</dbReference>
<evidence type="ECO:0000256" key="13">
    <source>
        <dbReference type="SAM" id="Coils"/>
    </source>
</evidence>
<feature type="domain" description="Laminin EGF-like" evidence="15">
    <location>
        <begin position="756"/>
        <end position="803"/>
    </location>
</feature>
<feature type="disulfide bond" evidence="12">
    <location>
        <begin position="471"/>
        <end position="480"/>
    </location>
</feature>
<evidence type="ECO:0000256" key="7">
    <source>
        <dbReference type="ARBA" id="ARBA00022889"/>
    </source>
</evidence>
<evidence type="ECO:0000256" key="8">
    <source>
        <dbReference type="ARBA" id="ARBA00023054"/>
    </source>
</evidence>
<feature type="domain" description="Laminin IV type B" evidence="16">
    <location>
        <begin position="538"/>
        <end position="750"/>
    </location>
</feature>
<dbReference type="InterPro" id="IPR008211">
    <property type="entry name" value="Laminin_N"/>
</dbReference>
<feature type="coiled-coil region" evidence="13">
    <location>
        <begin position="1445"/>
        <end position="1475"/>
    </location>
</feature>
<evidence type="ECO:0000259" key="15">
    <source>
        <dbReference type="PROSITE" id="PS50027"/>
    </source>
</evidence>
<dbReference type="FunFam" id="2.10.25.10:FF:000130">
    <property type="entry name" value="Laminin subunit beta 1"/>
    <property type="match status" value="1"/>
</dbReference>
<evidence type="ECO:0000256" key="12">
    <source>
        <dbReference type="PROSITE-ProRule" id="PRU00460"/>
    </source>
</evidence>
<dbReference type="PROSITE" id="PS01248">
    <property type="entry name" value="EGF_LAM_1"/>
    <property type="match status" value="5"/>
</dbReference>
<dbReference type="Gene3D" id="2.170.300.10">
    <property type="entry name" value="Tie2 ligand-binding domain superfamily"/>
    <property type="match status" value="1"/>
</dbReference>
<feature type="domain" description="Laminin EGF-like" evidence="15">
    <location>
        <begin position="1009"/>
        <end position="1059"/>
    </location>
</feature>
<feature type="domain" description="Laminin EGF-like" evidence="15">
    <location>
        <begin position="1108"/>
        <end position="1154"/>
    </location>
</feature>
<dbReference type="PANTHER" id="PTHR10574">
    <property type="entry name" value="NETRIN/LAMININ-RELATED"/>
    <property type="match status" value="1"/>
</dbReference>
<feature type="disulfide bond" evidence="12">
    <location>
        <begin position="1108"/>
        <end position="1120"/>
    </location>
</feature>
<feature type="domain" description="Laminin EGF-like" evidence="15">
    <location>
        <begin position="449"/>
        <end position="499"/>
    </location>
</feature>
<dbReference type="Pfam" id="PF21199">
    <property type="entry name" value="LAMININ_IV_B"/>
    <property type="match status" value="1"/>
</dbReference>
<dbReference type="GO" id="GO:0009887">
    <property type="term" value="P:animal organ morphogenesis"/>
    <property type="evidence" value="ECO:0007669"/>
    <property type="project" value="TreeGrafter"/>
</dbReference>
<feature type="disulfide bond" evidence="12">
    <location>
        <begin position="777"/>
        <end position="786"/>
    </location>
</feature>
<dbReference type="FunFam" id="2.10.25.10:FF:000138">
    <property type="entry name" value="Laminin subunit beta 1"/>
    <property type="match status" value="1"/>
</dbReference>
<keyword evidence="2" id="KW-0964">Secreted</keyword>
<dbReference type="Gene3D" id="2.60.120.260">
    <property type="entry name" value="Galactose-binding domain-like"/>
    <property type="match status" value="1"/>
</dbReference>
<feature type="disulfide bond" evidence="12">
    <location>
        <begin position="981"/>
        <end position="990"/>
    </location>
</feature>
<evidence type="ECO:0000256" key="6">
    <source>
        <dbReference type="ARBA" id="ARBA00022869"/>
    </source>
</evidence>
<dbReference type="InterPro" id="IPR013015">
    <property type="entry name" value="Laminin_IV_B"/>
</dbReference>
<keyword evidence="11 12" id="KW-0424">Laminin EGF-like domain</keyword>
<dbReference type="GO" id="GO:0005604">
    <property type="term" value="C:basement membrane"/>
    <property type="evidence" value="ECO:0007669"/>
    <property type="project" value="UniProtKB-SubCell"/>
</dbReference>
<feature type="coiled-coil region" evidence="13">
    <location>
        <begin position="1540"/>
        <end position="1609"/>
    </location>
</feature>
<dbReference type="CDD" id="cd00055">
    <property type="entry name" value="EGF_Lam"/>
    <property type="match status" value="13"/>
</dbReference>
<evidence type="ECO:0000256" key="9">
    <source>
        <dbReference type="ARBA" id="ARBA00023157"/>
    </source>
</evidence>
<dbReference type="PROSITE" id="PS51117">
    <property type="entry name" value="LAMININ_NTER"/>
    <property type="match status" value="1"/>
</dbReference>
<feature type="domain" description="Laminin EGF-like" evidence="15">
    <location>
        <begin position="327"/>
        <end position="389"/>
    </location>
</feature>
<dbReference type="FunFam" id="2.10.25.10:FF:000135">
    <property type="entry name" value="Laminin subunit beta 4"/>
    <property type="match status" value="2"/>
</dbReference>
<dbReference type="Proteomes" id="UP001152798">
    <property type="component" value="Chromosome 2"/>
</dbReference>
<feature type="disulfide bond" evidence="12">
    <location>
        <begin position="1032"/>
        <end position="1041"/>
    </location>
</feature>
<evidence type="ECO:0008006" key="20">
    <source>
        <dbReference type="Google" id="ProtNLM"/>
    </source>
</evidence>
<name>A0A9P0H486_NEZVI</name>
<keyword evidence="8 13" id="KW-0175">Coiled coil</keyword>
<sequence>MANLYFLLPLLAVLVKAKRPICEVGSCHPQTGNLLIGRAKNLTATSTCGLNGPVSYCIVSHLEQGKKCFTCDSRPGSSLNVSHRIENVIYKTAPGSEILTWWQSENGKEDVSIRLDLEAEFHFTHLIIKFRTFKPAGMLVERSSDYGKTWKVYRYFAEKCEISFPNIPRTKQTSLTDVVCDSSYWKTDTSTEGGDVILRVISPNLQGNRNPYTSEVQELLKITNLRINFTKLFTLGDDLLDKRQQIQEKYYYAITEMTVRGSCWCYGHAETCLPQNEATDRILDMVYGKCDCSHNTTGLNCDRCKPTHNDLEWKAATGRLTNACKKCNCNNHAETCDFNRDVFVKSGHVSGSVCHNCLHNTMGNNCEKCKPYYFHDPSLPITHEDTCLSCHCNPSGTIDGGLCDSLDDSLNIQAGQCHCKKNVMGLKCDECKPGFWNISDLNPDGCEPCTCFAAGSYNISTCDSVTGECFCKKNVIGKDCNQCLYEHWGLSEDTDGCEPCNCDIGGSYDTNCDVITGQCKCRPHLTGKTCDKPEQSYFVPHLDLVFEAEDGDCGQHCQVLERPPPKDGLPNYTGSGYRKVFEKSELELPINNIALSGEYDVILRYDKPEYDWADVTAQLLRETPVDYTGVCANFQPSDDIKKFQPRSDSTYVSANGSLCLEKDKSYKLKLIFKSDSNQVDAPSASILIDSVALIPKSESIPFFHGSPKNDRRRKEYDDFKCNEAFFTQLHGNNISDICKKYHFSISVNIHGGAYECRCDPTGSKSAFCNENGGECACKPNVVGRMCNKCIFGTYGFSPDGCKECDCNWDGALDNDCNMTSGQCVCKTGIYGRTCDRCQPGSWNFPNCEKCQCHGHAHSCDPETGECIDCRDFTTGHSCDRCAEGYYGEPKEGIPCRACRCPDTIESGHSFASACTLDPASKDVNCLCIEGYSGPRCDKCSDNYFGNPEESNGSCKPCQCSNNVNMAITGNCDSKTGECLQCLHNTTGSHCERCKANFYGDALNQQCSECLCNLLGTNAQIGPCDHVTGQCPCWPNVEGRDCQHCKTDHWAIARGTGCIPCDCDPIGSLNSHCNEFTGECSCKDGFGGEKCNQCQPKFWGDPNNECFPCSCNEEGSVNGHCHQANGTCLCKEGIGGEKCDTCARGYNGSNLACSKCGECFDNWDLTISGLSDKTMEVIDEAGNMKRTGATGAYNSAFDDMTKQIDDVRNALNNTKSNKIKLDLLNDRVSNFRNNILNDATERINKLSNVVQNVISNISIARLSLSTVNDKALTLQSSAQSLSENATHLQEKDLKGALNLTRGYGESSRKVYAIEKNTTELLTEADRQCRRTENFLTKDSDSFTSTEQKNEESQQNLEFDLSQILKKIPGLNEKICDKAGDPCHNLCGGAGCDRCGGLSCEEGAVGKADTGLDLTERIKLKISDHLKTAEMLYRQISSTNAATEAGMESVKRAYNAAEDIKNQFENVVIKLSEMNKNFDSFIKAQGASPSEIRHVANEALNLNIQLKPQQIKELADKINETIGSLPNINSILEDTKQNQTLANNLKIKADEAKSSAEQVLEKAQRVISALKAAKEAQEEAEQAINTAHEDITAAKKDLKQIKSETEEANSKTFNIDQILNGTSKDLTTLQVEVLKHETGAKQVSVEAEKVSKEVQNSKAKVLDLNLQYSSVNNTVQKRSENSRNSKMKAQLLLKRATQLSFSTSAKLKELKDADNIYNEQDKKLENVTGRIEELTRQVSLYSQYIGEKSEFYRNCLN</sequence>
<keyword evidence="3" id="KW-0272">Extracellular matrix</keyword>
<keyword evidence="4 14" id="KW-0732">Signal</keyword>
<evidence type="ECO:0000313" key="19">
    <source>
        <dbReference type="Proteomes" id="UP001152798"/>
    </source>
</evidence>
<dbReference type="EMBL" id="OV725078">
    <property type="protein sequence ID" value="CAH1394020.1"/>
    <property type="molecule type" value="Genomic_DNA"/>
</dbReference>
<evidence type="ECO:0000259" key="17">
    <source>
        <dbReference type="PROSITE" id="PS51117"/>
    </source>
</evidence>
<dbReference type="FunFam" id="2.10.25.10:FF:000011">
    <property type="entry name" value="Cadherin EGF LAG seven-pass G-type receptor"/>
    <property type="match status" value="2"/>
</dbReference>
<dbReference type="InterPro" id="IPR002049">
    <property type="entry name" value="LE_dom"/>
</dbReference>
<evidence type="ECO:0000313" key="18">
    <source>
        <dbReference type="EMBL" id="CAH1394020.1"/>
    </source>
</evidence>
<feature type="disulfide bond" evidence="12">
    <location>
        <begin position="881"/>
        <end position="895"/>
    </location>
</feature>
<dbReference type="FunFam" id="2.10.25.10:FF:000065">
    <property type="entry name" value="Laminin subunit beta 1"/>
    <property type="match status" value="1"/>
</dbReference>
<feature type="disulfide bond" evidence="12">
    <location>
        <begin position="1081"/>
        <end position="1090"/>
    </location>
</feature>
<dbReference type="FunFam" id="2.10.25.10:FF:000090">
    <property type="entry name" value="laminin subunit alpha"/>
    <property type="match status" value="1"/>
</dbReference>
<dbReference type="InterPro" id="IPR056863">
    <property type="entry name" value="LMN_ATRN_NET-like_EGF"/>
</dbReference>
<feature type="domain" description="Laminin EGF-like" evidence="15">
    <location>
        <begin position="804"/>
        <end position="849"/>
    </location>
</feature>
<feature type="coiled-coil region" evidence="13">
    <location>
        <begin position="1196"/>
        <end position="1255"/>
    </location>
</feature>
<feature type="disulfide bond" evidence="12">
    <location>
        <begin position="1060"/>
        <end position="1072"/>
    </location>
</feature>
<evidence type="ECO:0000256" key="14">
    <source>
        <dbReference type="SAM" id="SignalP"/>
    </source>
</evidence>
<dbReference type="GO" id="GO:0048468">
    <property type="term" value="P:cell development"/>
    <property type="evidence" value="ECO:0007669"/>
    <property type="project" value="UniProtKB-ARBA"/>
</dbReference>
<dbReference type="Pfam" id="PF00055">
    <property type="entry name" value="Laminin_N"/>
    <property type="match status" value="1"/>
</dbReference>
<dbReference type="GO" id="GO:0048731">
    <property type="term" value="P:system development"/>
    <property type="evidence" value="ECO:0007669"/>
    <property type="project" value="UniProtKB-ARBA"/>
</dbReference>
<evidence type="ECO:0000256" key="4">
    <source>
        <dbReference type="ARBA" id="ARBA00022729"/>
    </source>
</evidence>
<feature type="signal peptide" evidence="14">
    <location>
        <begin position="1"/>
        <end position="17"/>
    </location>
</feature>
<dbReference type="PRINTS" id="PR00011">
    <property type="entry name" value="EGFLAMININ"/>
</dbReference>
<dbReference type="FunFam" id="2.60.120.260:FF:000010">
    <property type="entry name" value="Laminin subunit beta 1"/>
    <property type="match status" value="1"/>
</dbReference>
<comment type="caution">
    <text evidence="12">Lacks conserved residue(s) required for the propagation of feature annotation.</text>
</comment>
<keyword evidence="10" id="KW-0325">Glycoprotein</keyword>
<feature type="chain" id="PRO_5040230140" description="Laminin subunit beta-1" evidence="14">
    <location>
        <begin position="18"/>
        <end position="1755"/>
    </location>
</feature>
<feature type="disulfide bond" evidence="12">
    <location>
        <begin position="1062"/>
        <end position="1079"/>
    </location>
</feature>
<dbReference type="GO" id="GO:0030054">
    <property type="term" value="C:cell junction"/>
    <property type="evidence" value="ECO:0007669"/>
    <property type="project" value="UniProtKB-ARBA"/>
</dbReference>
<evidence type="ECO:0000256" key="5">
    <source>
        <dbReference type="ARBA" id="ARBA00022737"/>
    </source>
</evidence>
<dbReference type="PROSITE" id="PS51116">
    <property type="entry name" value="LAMININ_IVB"/>
    <property type="match status" value="1"/>
</dbReference>
<gene>
    <name evidence="18" type="ORF">NEZAVI_LOCUS4584</name>
</gene>
<feature type="disulfide bond" evidence="12">
    <location>
        <begin position="806"/>
        <end position="823"/>
    </location>
</feature>
<dbReference type="SMART" id="SM00180">
    <property type="entry name" value="EGF_Lam"/>
    <property type="match status" value="13"/>
</dbReference>
<dbReference type="FunFam" id="2.10.25.10:FF:000145">
    <property type="entry name" value="Laminin subunit beta 1"/>
    <property type="match status" value="1"/>
</dbReference>
<dbReference type="FunFam" id="2.10.25.10:FF:000084">
    <property type="entry name" value="Laminin subunit alpha 3"/>
    <property type="match status" value="1"/>
</dbReference>